<evidence type="ECO:0000313" key="3">
    <source>
        <dbReference type="Proteomes" id="UP000308901"/>
    </source>
</evidence>
<evidence type="ECO:0000259" key="1">
    <source>
        <dbReference type="PROSITE" id="PS51186"/>
    </source>
</evidence>
<name>A0A5R8Y1M6_9BACT</name>
<comment type="caution">
    <text evidence="2">The sequence shown here is derived from an EMBL/GenBank/DDBJ whole genome shotgun (WGS) entry which is preliminary data.</text>
</comment>
<gene>
    <name evidence="2" type="ORF">FDK22_07785</name>
</gene>
<dbReference type="OrthoDB" id="5109343at2"/>
<dbReference type="SUPFAM" id="SSF55729">
    <property type="entry name" value="Acyl-CoA N-acyltransferases (Nat)"/>
    <property type="match status" value="1"/>
</dbReference>
<proteinExistence type="predicted"/>
<feature type="domain" description="N-acetyltransferase" evidence="1">
    <location>
        <begin position="1"/>
        <end position="181"/>
    </location>
</feature>
<protein>
    <submittedName>
        <fullName evidence="2">GNAT family N-acetyltransferase</fullName>
    </submittedName>
</protein>
<dbReference type="Pfam" id="PF00583">
    <property type="entry name" value="Acetyltransf_1"/>
    <property type="match status" value="1"/>
</dbReference>
<keyword evidence="3" id="KW-1185">Reference proteome</keyword>
<dbReference type="EMBL" id="VANU01000003">
    <property type="protein sequence ID" value="TLP38365.1"/>
    <property type="molecule type" value="Genomic_DNA"/>
</dbReference>
<accession>A0A5R8Y1M6</accession>
<reference evidence="2 3" key="1">
    <citation type="submission" date="2019-05" db="EMBL/GenBank/DDBJ databases">
        <title>Arcobacter sp. nov., isolated from sea sediment.</title>
        <authorList>
            <person name="Kim W."/>
        </authorList>
    </citation>
    <scope>NUCLEOTIDE SEQUENCE [LARGE SCALE GENOMIC DNA]</scope>
    <source>
        <strain evidence="2 3">CAU 1517</strain>
    </source>
</reference>
<keyword evidence="2" id="KW-0808">Transferase</keyword>
<dbReference type="Proteomes" id="UP000308901">
    <property type="component" value="Unassembled WGS sequence"/>
</dbReference>
<dbReference type="AlphaFoldDB" id="A0A5R8Y1M6"/>
<evidence type="ECO:0000313" key="2">
    <source>
        <dbReference type="EMBL" id="TLP38365.1"/>
    </source>
</evidence>
<dbReference type="PROSITE" id="PS51186">
    <property type="entry name" value="GNAT"/>
    <property type="match status" value="1"/>
</dbReference>
<dbReference type="InterPro" id="IPR016181">
    <property type="entry name" value="Acyl_CoA_acyltransferase"/>
</dbReference>
<dbReference type="CDD" id="cd04301">
    <property type="entry name" value="NAT_SF"/>
    <property type="match status" value="1"/>
</dbReference>
<dbReference type="RefSeq" id="WP_138152359.1">
    <property type="nucleotide sequence ID" value="NZ_VANU01000003.1"/>
</dbReference>
<sequence>MILKIADNNDVEGILNLHSKYQVDTIKEEDKKDGFVTTSFTKEQLEDIIKKEKGIFVAIDNDEVVGYVMSASWQYWSKWPMFAFMIEDLPKLQYQGKQITIDNSYQYGPVCIDKRYRGSGLLEKLFDFAIEEMSKKYEILVTFVNKINPRSYEAHKRKMGLEVIQEFQFNNNNYYEFVFDTSKRVLKEK</sequence>
<organism evidence="2 3">
    <name type="scientific">Arcobacter arenosus</name>
    <dbReference type="NCBI Taxonomy" id="2576037"/>
    <lineage>
        <taxon>Bacteria</taxon>
        <taxon>Pseudomonadati</taxon>
        <taxon>Campylobacterota</taxon>
        <taxon>Epsilonproteobacteria</taxon>
        <taxon>Campylobacterales</taxon>
        <taxon>Arcobacteraceae</taxon>
        <taxon>Arcobacter</taxon>
    </lineage>
</organism>
<dbReference type="InterPro" id="IPR000182">
    <property type="entry name" value="GNAT_dom"/>
</dbReference>
<dbReference type="GO" id="GO:0016747">
    <property type="term" value="F:acyltransferase activity, transferring groups other than amino-acyl groups"/>
    <property type="evidence" value="ECO:0007669"/>
    <property type="project" value="InterPro"/>
</dbReference>
<dbReference type="Gene3D" id="3.40.630.30">
    <property type="match status" value="1"/>
</dbReference>